<dbReference type="InterPro" id="IPR051781">
    <property type="entry name" value="Metallo-dep_Hydrolase"/>
</dbReference>
<evidence type="ECO:0000259" key="1">
    <source>
        <dbReference type="Pfam" id="PF01979"/>
    </source>
</evidence>
<dbReference type="InterPro" id="IPR057744">
    <property type="entry name" value="OTAase-like"/>
</dbReference>
<name>A0A2U2DJX8_9HYPH</name>
<dbReference type="SUPFAM" id="SSF51338">
    <property type="entry name" value="Composite domain of metallo-dependent hydrolases"/>
    <property type="match status" value="1"/>
</dbReference>
<dbReference type="Gene3D" id="2.30.40.10">
    <property type="entry name" value="Urease, subunit C, domain 1"/>
    <property type="match status" value="1"/>
</dbReference>
<dbReference type="Proteomes" id="UP000245252">
    <property type="component" value="Unassembled WGS sequence"/>
</dbReference>
<dbReference type="AlphaFoldDB" id="A0A2U2DJX8"/>
<dbReference type="CDD" id="cd01299">
    <property type="entry name" value="Met_dep_hydrolase_A"/>
    <property type="match status" value="1"/>
</dbReference>
<dbReference type="PANTHER" id="PTHR43135">
    <property type="entry name" value="ALPHA-D-RIBOSE 1-METHYLPHOSPHONATE 5-TRIPHOSPHATE DIPHOSPHATASE"/>
    <property type="match status" value="1"/>
</dbReference>
<dbReference type="RefSeq" id="WP_109461065.1">
    <property type="nucleotide sequence ID" value="NZ_QFBC01000015.1"/>
</dbReference>
<organism evidence="2 3">
    <name type="scientific">Metarhizobium album</name>
    <dbReference type="NCBI Taxonomy" id="2182425"/>
    <lineage>
        <taxon>Bacteria</taxon>
        <taxon>Pseudomonadati</taxon>
        <taxon>Pseudomonadota</taxon>
        <taxon>Alphaproteobacteria</taxon>
        <taxon>Hyphomicrobiales</taxon>
        <taxon>Rhizobiaceae</taxon>
        <taxon>Metarhizobium</taxon>
    </lineage>
</organism>
<dbReference type="SUPFAM" id="SSF51556">
    <property type="entry name" value="Metallo-dependent hydrolases"/>
    <property type="match status" value="1"/>
</dbReference>
<dbReference type="InterPro" id="IPR011059">
    <property type="entry name" value="Metal-dep_hydrolase_composite"/>
</dbReference>
<dbReference type="Gene3D" id="3.20.20.140">
    <property type="entry name" value="Metal-dependent hydrolases"/>
    <property type="match status" value="1"/>
</dbReference>
<gene>
    <name evidence="2" type="ORF">DEM27_25530</name>
</gene>
<dbReference type="Pfam" id="PF01979">
    <property type="entry name" value="Amidohydro_1"/>
    <property type="match status" value="1"/>
</dbReference>
<accession>A0A2U2DJX8</accession>
<dbReference type="GO" id="GO:0016810">
    <property type="term" value="F:hydrolase activity, acting on carbon-nitrogen (but not peptide) bonds"/>
    <property type="evidence" value="ECO:0007669"/>
    <property type="project" value="InterPro"/>
</dbReference>
<evidence type="ECO:0000313" key="3">
    <source>
        <dbReference type="Proteomes" id="UP000245252"/>
    </source>
</evidence>
<reference evidence="2 3" key="1">
    <citation type="submission" date="2018-05" db="EMBL/GenBank/DDBJ databases">
        <title>The draft genome of strain NS-104.</title>
        <authorList>
            <person name="Hang P."/>
            <person name="Jiang J."/>
        </authorList>
    </citation>
    <scope>NUCLEOTIDE SEQUENCE [LARGE SCALE GENOMIC DNA]</scope>
    <source>
        <strain evidence="2 3">NS-104</strain>
    </source>
</reference>
<sequence>MSRTLLKNASILDVDAGTLLEERDVLISDGKIAEIGERRLAATGAQVIDVKGKVLMPGLCDAHVHVIVPINSFLQLTKWSPFYTALRAMPVLEGMLMRGFTTVRDAGGADFGLARAVEEKLIPSPRILYSGKAISQTGGHGDMRGAGESAFDSHYYVPSLGRIADGVDAVRLAARDEIRRGASQVKLMVGGGIASYTDPIHFVQFSGEEIRAAVEEAENAGKYVMAHAYTARCIQHAVRNGVRSIEHGNFLDDETAILMKERDAILVPTLVAYTTMWEEGLQIGMPPELHAKIKYVLDIGSTQLEVAQRHGVKMVYGTDLIGPIHRHQSMEFKIRGEVLPTIEVIRSATSYAAELFQMEDQIGKVKTGLRADLLVVDGNPLDDLNALQDPSKLSLIMKDGDIYRNTL</sequence>
<proteinExistence type="predicted"/>
<comment type="caution">
    <text evidence="2">The sequence shown here is derived from an EMBL/GenBank/DDBJ whole genome shotgun (WGS) entry which is preliminary data.</text>
</comment>
<dbReference type="EMBL" id="QFBC01000015">
    <property type="protein sequence ID" value="PWE53594.1"/>
    <property type="molecule type" value="Genomic_DNA"/>
</dbReference>
<dbReference type="PANTHER" id="PTHR43135:SF3">
    <property type="entry name" value="ALPHA-D-RIBOSE 1-METHYLPHOSPHONATE 5-TRIPHOSPHATE DIPHOSPHATASE"/>
    <property type="match status" value="1"/>
</dbReference>
<dbReference type="InterPro" id="IPR032466">
    <property type="entry name" value="Metal_Hydrolase"/>
</dbReference>
<dbReference type="InterPro" id="IPR006680">
    <property type="entry name" value="Amidohydro-rel"/>
</dbReference>
<evidence type="ECO:0000313" key="2">
    <source>
        <dbReference type="EMBL" id="PWE53594.1"/>
    </source>
</evidence>
<dbReference type="OrthoDB" id="9782972at2"/>
<keyword evidence="3" id="KW-1185">Reference proteome</keyword>
<feature type="domain" description="Amidohydrolase-related" evidence="1">
    <location>
        <begin position="54"/>
        <end position="402"/>
    </location>
</feature>
<protein>
    <submittedName>
        <fullName evidence="2">Peptidase M38</fullName>
    </submittedName>
</protein>